<reference evidence="2" key="1">
    <citation type="journal article" date="2014" name="Int. J. Syst. Evol. Microbiol.">
        <title>Complete genome sequence of Corynebacterium casei LMG S-19264T (=DSM 44701T), isolated from a smear-ripened cheese.</title>
        <authorList>
            <consortium name="US DOE Joint Genome Institute (JGI-PGF)"/>
            <person name="Walter F."/>
            <person name="Albersmeier A."/>
            <person name="Kalinowski J."/>
            <person name="Ruckert C."/>
        </authorList>
    </citation>
    <scope>NUCLEOTIDE SEQUENCE</scope>
    <source>
        <strain evidence="2">JCM 19831</strain>
    </source>
</reference>
<proteinExistence type="predicted"/>
<organism evidence="2 3">
    <name type="scientific">Dactylosporangium sucinum</name>
    <dbReference type="NCBI Taxonomy" id="1424081"/>
    <lineage>
        <taxon>Bacteria</taxon>
        <taxon>Bacillati</taxon>
        <taxon>Actinomycetota</taxon>
        <taxon>Actinomycetes</taxon>
        <taxon>Micromonosporales</taxon>
        <taxon>Micromonosporaceae</taxon>
        <taxon>Dactylosporangium</taxon>
    </lineage>
</organism>
<keyword evidence="3" id="KW-1185">Reference proteome</keyword>
<gene>
    <name evidence="2" type="ORF">GCM10007977_025420</name>
</gene>
<evidence type="ECO:0000313" key="2">
    <source>
        <dbReference type="EMBL" id="GGM23119.1"/>
    </source>
</evidence>
<evidence type="ECO:0000313" key="3">
    <source>
        <dbReference type="Proteomes" id="UP000642070"/>
    </source>
</evidence>
<reference evidence="2" key="2">
    <citation type="submission" date="2020-09" db="EMBL/GenBank/DDBJ databases">
        <authorList>
            <person name="Sun Q."/>
            <person name="Ohkuma M."/>
        </authorList>
    </citation>
    <scope>NUCLEOTIDE SEQUENCE</scope>
    <source>
        <strain evidence="2">JCM 19831</strain>
    </source>
</reference>
<dbReference type="AlphaFoldDB" id="A0A917TI03"/>
<comment type="caution">
    <text evidence="2">The sequence shown here is derived from an EMBL/GenBank/DDBJ whole genome shotgun (WGS) entry which is preliminary data.</text>
</comment>
<feature type="region of interest" description="Disordered" evidence="1">
    <location>
        <begin position="90"/>
        <end position="121"/>
    </location>
</feature>
<sequence>MAAVGELREQFPEPGQGLVGVVVTPADALAEVGEQIAQGVAVDGQVPVVAEVLPGHADGAVEMHEALVCAVVGWPDRLVAAARRGPRAGHVAAPAAAGGLGWPSSSSGSGGRTSTSSTRVV</sequence>
<dbReference type="EMBL" id="BMPI01000010">
    <property type="protein sequence ID" value="GGM23119.1"/>
    <property type="molecule type" value="Genomic_DNA"/>
</dbReference>
<name>A0A917TI03_9ACTN</name>
<evidence type="ECO:0000256" key="1">
    <source>
        <dbReference type="SAM" id="MobiDB-lite"/>
    </source>
</evidence>
<protein>
    <submittedName>
        <fullName evidence="2">Uncharacterized protein</fullName>
    </submittedName>
</protein>
<accession>A0A917TI03</accession>
<dbReference type="Proteomes" id="UP000642070">
    <property type="component" value="Unassembled WGS sequence"/>
</dbReference>